<proteinExistence type="predicted"/>
<accession>Q112Y3</accession>
<dbReference type="KEGG" id="ter:Tery_2212"/>
<dbReference type="HOGENOM" id="CLU_1546891_0_0_3"/>
<evidence type="ECO:0008006" key="2">
    <source>
        <dbReference type="Google" id="ProtNLM"/>
    </source>
</evidence>
<evidence type="ECO:0000313" key="1">
    <source>
        <dbReference type="EMBL" id="ABG51441.1"/>
    </source>
</evidence>
<gene>
    <name evidence="1" type="ordered locus">Tery_2212</name>
</gene>
<dbReference type="AlphaFoldDB" id="Q112Y3"/>
<organism evidence="1">
    <name type="scientific">Trichodesmium erythraeum (strain IMS101)</name>
    <dbReference type="NCBI Taxonomy" id="203124"/>
    <lineage>
        <taxon>Bacteria</taxon>
        <taxon>Bacillati</taxon>
        <taxon>Cyanobacteriota</taxon>
        <taxon>Cyanophyceae</taxon>
        <taxon>Oscillatoriophycideae</taxon>
        <taxon>Oscillatoriales</taxon>
        <taxon>Microcoleaceae</taxon>
        <taxon>Trichodesmium</taxon>
    </lineage>
</organism>
<protein>
    <recommendedName>
        <fullName evidence="2">FHA domain-containing protein</fullName>
    </recommendedName>
</protein>
<name>Q112Y3_TRIEI</name>
<dbReference type="STRING" id="203124.Tery_2212"/>
<dbReference type="EMBL" id="CP000393">
    <property type="protein sequence ID" value="ABG51441.1"/>
    <property type="molecule type" value="Genomic_DNA"/>
</dbReference>
<reference evidence="1" key="1">
    <citation type="submission" date="2006-06" db="EMBL/GenBank/DDBJ databases">
        <title>Complete sequence of Trichodesmium erythraeum IMS101.</title>
        <authorList>
            <consortium name="US DOE Joint Genome Institute"/>
            <person name="Copeland A."/>
            <person name="Lucas S."/>
            <person name="Lapidus A."/>
            <person name="Barry K."/>
            <person name="Detter J.C."/>
            <person name="Glavina del Rio T."/>
            <person name="Hammon N."/>
            <person name="Israni S."/>
            <person name="Dalin E."/>
            <person name="Tice H."/>
            <person name="Pitluck S."/>
            <person name="Kiss H."/>
            <person name="Munk A.C."/>
            <person name="Brettin T."/>
            <person name="Bruce D."/>
            <person name="Han C."/>
            <person name="Tapia R."/>
            <person name="Gilna P."/>
            <person name="Schmutz J."/>
            <person name="Larimer F."/>
            <person name="Land M."/>
            <person name="Hauser L."/>
            <person name="Kyrpides N."/>
            <person name="Kim E."/>
            <person name="Richardson P."/>
        </authorList>
    </citation>
    <scope>NUCLEOTIDE SEQUENCE [LARGE SCALE GENOMIC DNA]</scope>
    <source>
        <strain evidence="1">IMS101</strain>
    </source>
</reference>
<dbReference type="RefSeq" id="WP_011611810.1">
    <property type="nucleotide sequence ID" value="NC_008312.1"/>
</dbReference>
<sequence length="173" mass="19771">MWQDNLSLGAAPNYAVALRAGAGFEMTAEMEERFEQEQDNLTSPKLPRIRNVYRLQLVTEDDPHTPIEENLSIKLPYHTKGKPIIIGGDGSDYTDVDIYLPGIADRCASLSVNNRVVEIQCWATGKVQINRTLMERRGKKSLRHGQIITLLRNDKPDKYYCFCFYDTLYDPQS</sequence>